<dbReference type="SUPFAM" id="SSF48179">
    <property type="entry name" value="6-phosphogluconate dehydrogenase C-terminal domain-like"/>
    <property type="match status" value="1"/>
</dbReference>
<dbReference type="FunFam" id="1.10.3730.10:FF:000001">
    <property type="entry name" value="Pyrroline-5-carboxylate reductase"/>
    <property type="match status" value="1"/>
</dbReference>
<dbReference type="PIRSF" id="PIRSF000193">
    <property type="entry name" value="Pyrrol-5-carb_rd"/>
    <property type="match status" value="1"/>
</dbReference>
<dbReference type="Pfam" id="PF14748">
    <property type="entry name" value="P5CR_dimer"/>
    <property type="match status" value="1"/>
</dbReference>
<dbReference type="InterPro" id="IPR000304">
    <property type="entry name" value="Pyrroline-COOH_reductase"/>
</dbReference>
<keyword evidence="3" id="KW-0560">Oxidoreductase</keyword>
<dbReference type="Gene3D" id="1.10.3730.10">
    <property type="entry name" value="ProC C-terminal domain-like"/>
    <property type="match status" value="1"/>
</dbReference>
<evidence type="ECO:0000313" key="8">
    <source>
        <dbReference type="Proteomes" id="UP000019804"/>
    </source>
</evidence>
<dbReference type="Gene3D" id="3.40.50.720">
    <property type="entry name" value="NAD(P)-binding Rossmann-like Domain"/>
    <property type="match status" value="1"/>
</dbReference>
<feature type="domain" description="Pyrroline-5-carboxylate reductase catalytic N-terminal" evidence="5">
    <location>
        <begin position="9"/>
        <end position="114"/>
    </location>
</feature>
<dbReference type="NCBIfam" id="TIGR00112">
    <property type="entry name" value="proC"/>
    <property type="match status" value="1"/>
</dbReference>
<dbReference type="InterPro" id="IPR008927">
    <property type="entry name" value="6-PGluconate_DH-like_C_sf"/>
</dbReference>
<dbReference type="PANTHER" id="PTHR11645">
    <property type="entry name" value="PYRROLINE-5-CARBOXYLATE REDUCTASE"/>
    <property type="match status" value="1"/>
</dbReference>
<dbReference type="PANTHER" id="PTHR11645:SF27">
    <property type="entry name" value="HYPOTHETICAL PYRROLINE-5-CARBOXYLATE REDUCTASE (EUROFUNG)"/>
    <property type="match status" value="1"/>
</dbReference>
<dbReference type="STRING" id="1388766.A0A017SSR3"/>
<dbReference type="SUPFAM" id="SSF51735">
    <property type="entry name" value="NAD(P)-binding Rossmann-fold domains"/>
    <property type="match status" value="1"/>
</dbReference>
<dbReference type="InterPro" id="IPR028939">
    <property type="entry name" value="P5C_Rdtase_cat_N"/>
</dbReference>
<dbReference type="Proteomes" id="UP000019804">
    <property type="component" value="Unassembled WGS sequence"/>
</dbReference>
<dbReference type="HAMAP" id="MF_01925">
    <property type="entry name" value="P5C_reductase"/>
    <property type="match status" value="1"/>
</dbReference>
<feature type="binding site" evidence="4">
    <location>
        <position position="71"/>
    </location>
    <ligand>
        <name>NADPH</name>
        <dbReference type="ChEBI" id="CHEBI:57783"/>
    </ligand>
</feature>
<dbReference type="GeneID" id="63698762"/>
<evidence type="ECO:0000259" key="5">
    <source>
        <dbReference type="Pfam" id="PF03807"/>
    </source>
</evidence>
<accession>A0A017SSR3</accession>
<comment type="similarity">
    <text evidence="1">Belongs to the pyrroline-5-carboxylate reductase family.</text>
</comment>
<dbReference type="Pfam" id="PF03807">
    <property type="entry name" value="F420_oxidored"/>
    <property type="match status" value="1"/>
</dbReference>
<dbReference type="GO" id="GO:0055129">
    <property type="term" value="P:L-proline biosynthetic process"/>
    <property type="evidence" value="ECO:0007669"/>
    <property type="project" value="TreeGrafter"/>
</dbReference>
<evidence type="ECO:0000256" key="2">
    <source>
        <dbReference type="ARBA" id="ARBA00022857"/>
    </source>
</evidence>
<dbReference type="InterPro" id="IPR036291">
    <property type="entry name" value="NAD(P)-bd_dom_sf"/>
</dbReference>
<dbReference type="RefSeq" id="XP_040643018.1">
    <property type="nucleotide sequence ID" value="XM_040783638.1"/>
</dbReference>
<dbReference type="EMBL" id="KK088412">
    <property type="protein sequence ID" value="EYE99330.1"/>
    <property type="molecule type" value="Genomic_DNA"/>
</dbReference>
<feature type="binding site" evidence="4">
    <location>
        <begin position="84"/>
        <end position="87"/>
    </location>
    <ligand>
        <name>NADP(+)</name>
        <dbReference type="ChEBI" id="CHEBI:58349"/>
    </ligand>
</feature>
<keyword evidence="8" id="KW-1185">Reference proteome</keyword>
<evidence type="ECO:0000256" key="3">
    <source>
        <dbReference type="ARBA" id="ARBA00023002"/>
    </source>
</evidence>
<dbReference type="GO" id="GO:0004735">
    <property type="term" value="F:pyrroline-5-carboxylate reductase activity"/>
    <property type="evidence" value="ECO:0007669"/>
    <property type="project" value="InterPro"/>
</dbReference>
<proteinExistence type="inferred from homology"/>
<evidence type="ECO:0000256" key="1">
    <source>
        <dbReference type="ARBA" id="ARBA00005525"/>
    </source>
</evidence>
<dbReference type="AlphaFoldDB" id="A0A017SSR3"/>
<dbReference type="InterPro" id="IPR029036">
    <property type="entry name" value="P5CR_dimer"/>
</dbReference>
<protein>
    <submittedName>
        <fullName evidence="7">Pyrroline-5-carboxylate reductase</fullName>
    </submittedName>
</protein>
<name>A0A017SSR3_ASPRC</name>
<dbReference type="HOGENOM" id="CLU_042344_1_1_1"/>
<dbReference type="OrthoDB" id="10263291at2759"/>
<feature type="domain" description="Pyrroline-5-carboxylate reductase dimerisation" evidence="6">
    <location>
        <begin position="184"/>
        <end position="284"/>
    </location>
</feature>
<gene>
    <name evidence="7" type="ORF">EURHEDRAFT_446963</name>
</gene>
<sequence>MTELKSATLCVLGCGNLGTAIISSLASNPPTINNSAVFTRFIACVRTQGSENRLKERLSHLENLSISRNNNIKAIDDSAVIILATDPADVERVLTQTGFRDAITDKLLISVAAGWTQQRLYTTLYGNNTPRARVVRTLPNIAALVSQSLTAVENSMDSPLSPESAEITDAIFNRIGRTVHVSPTQIEAITAVGGSTPAFFAVIVDAMIDAAVAVGLPRDLAHTAVFQAMQGTAGILQSGTHPALLKDQGTSPEGCTIGGLMVLEEAGVRGHVGKALREAVTVARLMGKVPHVNDTRQ</sequence>
<evidence type="ECO:0000256" key="4">
    <source>
        <dbReference type="PIRSR" id="PIRSR000193-1"/>
    </source>
</evidence>
<evidence type="ECO:0000259" key="6">
    <source>
        <dbReference type="Pfam" id="PF14748"/>
    </source>
</evidence>
<feature type="binding site" evidence="4">
    <location>
        <begin position="12"/>
        <end position="17"/>
    </location>
    <ligand>
        <name>NADP(+)</name>
        <dbReference type="ChEBI" id="CHEBI:58349"/>
    </ligand>
</feature>
<organism evidence="7 8">
    <name type="scientific">Aspergillus ruber (strain CBS 135680)</name>
    <dbReference type="NCBI Taxonomy" id="1388766"/>
    <lineage>
        <taxon>Eukaryota</taxon>
        <taxon>Fungi</taxon>
        <taxon>Dikarya</taxon>
        <taxon>Ascomycota</taxon>
        <taxon>Pezizomycotina</taxon>
        <taxon>Eurotiomycetes</taxon>
        <taxon>Eurotiomycetidae</taxon>
        <taxon>Eurotiales</taxon>
        <taxon>Aspergillaceae</taxon>
        <taxon>Aspergillus</taxon>
        <taxon>Aspergillus subgen. Aspergillus</taxon>
    </lineage>
</organism>
<reference evidence="8" key="1">
    <citation type="journal article" date="2014" name="Nat. Commun.">
        <title>Genomic adaptations of the halophilic Dead Sea filamentous fungus Eurotium rubrum.</title>
        <authorList>
            <person name="Kis-Papo T."/>
            <person name="Weig A.R."/>
            <person name="Riley R."/>
            <person name="Persoh D."/>
            <person name="Salamov A."/>
            <person name="Sun H."/>
            <person name="Lipzen A."/>
            <person name="Wasser S.P."/>
            <person name="Rambold G."/>
            <person name="Grigoriev I.V."/>
            <person name="Nevo E."/>
        </authorList>
    </citation>
    <scope>NUCLEOTIDE SEQUENCE [LARGE SCALE GENOMIC DNA]</scope>
    <source>
        <strain evidence="8">CBS 135680</strain>
    </source>
</reference>
<evidence type="ECO:0000313" key="7">
    <source>
        <dbReference type="EMBL" id="EYE99330.1"/>
    </source>
</evidence>
<keyword evidence="2 4" id="KW-0521">NADP</keyword>